<dbReference type="OrthoDB" id="9155655at2"/>
<accession>A0A6N8EA90</accession>
<dbReference type="EMBL" id="WNKT01000015">
    <property type="protein sequence ID" value="MTW21192.1"/>
    <property type="molecule type" value="Genomic_DNA"/>
</dbReference>
<organism evidence="1 2">
    <name type="scientific">Allochromatium palmeri</name>
    <dbReference type="NCBI Taxonomy" id="231048"/>
    <lineage>
        <taxon>Bacteria</taxon>
        <taxon>Pseudomonadati</taxon>
        <taxon>Pseudomonadota</taxon>
        <taxon>Gammaproteobacteria</taxon>
        <taxon>Chromatiales</taxon>
        <taxon>Chromatiaceae</taxon>
        <taxon>Allochromatium</taxon>
    </lineage>
</organism>
<dbReference type="AlphaFoldDB" id="A0A6N8EA90"/>
<gene>
    <name evidence="1" type="ORF">GJ668_08780</name>
</gene>
<name>A0A6N8EA90_9GAMM</name>
<reference evidence="1 2" key="1">
    <citation type="submission" date="2019-11" db="EMBL/GenBank/DDBJ databases">
        <title>Whole-genome sequence of the anaerobic purple sulfur bacterium Allochromatium palmeri DSM 15591.</title>
        <authorList>
            <person name="Kyndt J.A."/>
            <person name="Meyer T.E."/>
        </authorList>
    </citation>
    <scope>NUCLEOTIDE SEQUENCE [LARGE SCALE GENOMIC DNA]</scope>
    <source>
        <strain evidence="1 2">DSM 15591</strain>
    </source>
</reference>
<comment type="caution">
    <text evidence="1">The sequence shown here is derived from an EMBL/GenBank/DDBJ whole genome shotgun (WGS) entry which is preliminary data.</text>
</comment>
<proteinExistence type="predicted"/>
<dbReference type="RefSeq" id="WP_155449780.1">
    <property type="nucleotide sequence ID" value="NZ_WNKT01000015.1"/>
</dbReference>
<protein>
    <submittedName>
        <fullName evidence="1">Uncharacterized protein</fullName>
    </submittedName>
</protein>
<evidence type="ECO:0000313" key="2">
    <source>
        <dbReference type="Proteomes" id="UP000434044"/>
    </source>
</evidence>
<keyword evidence="2" id="KW-1185">Reference proteome</keyword>
<dbReference type="Proteomes" id="UP000434044">
    <property type="component" value="Unassembled WGS sequence"/>
</dbReference>
<sequence length="292" mass="34441">MDTSEDKIQRRIFATGTGDWRFFDYPMSTVHEAAQHWKRELIGVEKPWLCWNVDHDWCLAQQRQVKSVGWTPVVGYDPRIGPPEIIKGAILIDFNKTFRFPTMWLHFPLEFAHLFCKKLAFWHADLLLRQPVAEKYALLFEKLEDGEMAATPDYGGISRKIFRRHTQRYWEVLGCTTQGASNSQFENGCGWWKGFFDHPQNKKHPEIQRNLRKYYWDCGVGIMYWKRNIGGKIYDLNFKEVNEGHCTGIGRKDYIRSSPNNELRDLNAELSSNYDLREVCKRLDVTFLLHNI</sequence>
<evidence type="ECO:0000313" key="1">
    <source>
        <dbReference type="EMBL" id="MTW21192.1"/>
    </source>
</evidence>